<dbReference type="FunFam" id="3.30.390.80:FF:000001">
    <property type="entry name" value="DNA repair protein RAD52 homolog"/>
    <property type="match status" value="1"/>
</dbReference>
<evidence type="ECO:0000256" key="2">
    <source>
        <dbReference type="ARBA" id="ARBA00022763"/>
    </source>
</evidence>
<dbReference type="RefSeq" id="XP_067543714.1">
    <property type="nucleotide sequence ID" value="XM_067688526.1"/>
</dbReference>
<evidence type="ECO:0000313" key="6">
    <source>
        <dbReference type="EMBL" id="OAG28969.1"/>
    </source>
</evidence>
<keyword evidence="4" id="KW-0234">DNA repair</keyword>
<keyword evidence="3" id="KW-0233">DNA recombination</keyword>
<keyword evidence="7" id="KW-1185">Reference proteome</keyword>
<protein>
    <submittedName>
        <fullName evidence="6">DNA repair and recombination protein RAD52</fullName>
    </submittedName>
</protein>
<dbReference type="OrthoDB" id="206565at2759"/>
<dbReference type="VEuPathDB" id="MicrosporidiaDB:NEDG_01108"/>
<dbReference type="GO" id="GO:0045002">
    <property type="term" value="P:double-strand break repair via single-strand annealing"/>
    <property type="evidence" value="ECO:0007669"/>
    <property type="project" value="TreeGrafter"/>
</dbReference>
<comment type="similarity">
    <text evidence="1">Belongs to the RAD52 family.</text>
</comment>
<dbReference type="InterPro" id="IPR041247">
    <property type="entry name" value="Rad52_fam"/>
</dbReference>
<evidence type="ECO:0000313" key="7">
    <source>
        <dbReference type="Proteomes" id="UP000185944"/>
    </source>
</evidence>
<dbReference type="GO" id="GO:0005634">
    <property type="term" value="C:nucleus"/>
    <property type="evidence" value="ECO:0007669"/>
    <property type="project" value="TreeGrafter"/>
</dbReference>
<keyword evidence="2" id="KW-0227">DNA damage</keyword>
<gene>
    <name evidence="6" type="ORF">NEDG_01108</name>
</gene>
<dbReference type="Proteomes" id="UP000185944">
    <property type="component" value="Unassembled WGS sequence"/>
</dbReference>
<dbReference type="Gene3D" id="3.30.390.80">
    <property type="entry name" value="DNA repair protein Rad52/59/22"/>
    <property type="match status" value="1"/>
</dbReference>
<dbReference type="Pfam" id="PF04098">
    <property type="entry name" value="Rad52_Rad22"/>
    <property type="match status" value="1"/>
</dbReference>
<proteinExistence type="inferred from homology"/>
<organism evidence="6 7">
    <name type="scientific">Nematocida displodere</name>
    <dbReference type="NCBI Taxonomy" id="1805483"/>
    <lineage>
        <taxon>Eukaryota</taxon>
        <taxon>Fungi</taxon>
        <taxon>Fungi incertae sedis</taxon>
        <taxon>Microsporidia</taxon>
        <taxon>Nematocida</taxon>
    </lineage>
</organism>
<reference evidence="6 7" key="1">
    <citation type="submission" date="2016-02" db="EMBL/GenBank/DDBJ databases">
        <title>Discovery of a natural microsporidian pathogen with a broad tissue tropism in Caenorhabditis elegans.</title>
        <authorList>
            <person name="Luallen R.J."/>
            <person name="Reinke A.W."/>
            <person name="Tong L."/>
            <person name="Botts M.R."/>
            <person name="Felix M.-A."/>
            <person name="Troemel E.R."/>
        </authorList>
    </citation>
    <scope>NUCLEOTIDE SEQUENCE [LARGE SCALE GENOMIC DNA]</scope>
    <source>
        <strain evidence="6 7">JUm2807</strain>
    </source>
</reference>
<dbReference type="GO" id="GO:0003697">
    <property type="term" value="F:single-stranded DNA binding"/>
    <property type="evidence" value="ECO:0007669"/>
    <property type="project" value="UniProtKB-ARBA"/>
</dbReference>
<dbReference type="InterPro" id="IPR042525">
    <property type="entry name" value="Rad52_Rad59_Rad22_sf"/>
</dbReference>
<dbReference type="InterPro" id="IPR007232">
    <property type="entry name" value="Rad52_Rad59_Rad22"/>
</dbReference>
<sequence length="212" mass="23030">MEENQRVAKELDKYLGPEYIKYKTTGYASEPYIEGWAAVAIANKIFGHDGWSSEIKNLSPPLIEDLGSGKITAQGSATVRVTLATGVFREDIGFGVAENVKGRSRAIKQAQKSAVTDALKRALRQFGRALGGCCYDTYYLGNLKKVSTRTRAPITEDMLIRPDSPPPARPSRLNPSPLHKKPHTAATIPATTHTLPSTVSALNLDDMLSSDS</sequence>
<evidence type="ECO:0000256" key="4">
    <source>
        <dbReference type="ARBA" id="ARBA00023204"/>
    </source>
</evidence>
<evidence type="ECO:0000256" key="3">
    <source>
        <dbReference type="ARBA" id="ARBA00023172"/>
    </source>
</evidence>
<accession>A0A177ED94</accession>
<dbReference type="PANTHER" id="PTHR12132:SF1">
    <property type="entry name" value="DNA REPAIR PROTEIN RAD52 HOMOLOG"/>
    <property type="match status" value="1"/>
</dbReference>
<dbReference type="GO" id="GO:0006312">
    <property type="term" value="P:mitotic recombination"/>
    <property type="evidence" value="ECO:0007669"/>
    <property type="project" value="TreeGrafter"/>
</dbReference>
<dbReference type="STRING" id="1805483.A0A177ED94"/>
<dbReference type="PANTHER" id="PTHR12132">
    <property type="entry name" value="DNA REPAIR AND RECOMBINATION PROTEIN RAD52, RAD59"/>
    <property type="match status" value="1"/>
</dbReference>
<name>A0A177ED94_9MICR</name>
<dbReference type="EMBL" id="LTDL01000042">
    <property type="protein sequence ID" value="OAG28969.1"/>
    <property type="molecule type" value="Genomic_DNA"/>
</dbReference>
<dbReference type="GO" id="GO:0000724">
    <property type="term" value="P:double-strand break repair via homologous recombination"/>
    <property type="evidence" value="ECO:0007669"/>
    <property type="project" value="TreeGrafter"/>
</dbReference>
<feature type="region of interest" description="Disordered" evidence="5">
    <location>
        <begin position="154"/>
        <end position="192"/>
    </location>
</feature>
<dbReference type="AlphaFoldDB" id="A0A177ED94"/>
<comment type="caution">
    <text evidence="6">The sequence shown here is derived from an EMBL/GenBank/DDBJ whole genome shotgun (WGS) entry which is preliminary data.</text>
</comment>
<dbReference type="SUPFAM" id="SSF54768">
    <property type="entry name" value="dsRNA-binding domain-like"/>
    <property type="match status" value="1"/>
</dbReference>
<evidence type="ECO:0000256" key="1">
    <source>
        <dbReference type="ARBA" id="ARBA00006638"/>
    </source>
</evidence>
<evidence type="ECO:0000256" key="5">
    <source>
        <dbReference type="SAM" id="MobiDB-lite"/>
    </source>
</evidence>
<dbReference type="GeneID" id="93647458"/>